<comment type="caution">
    <text evidence="2">The sequence shown here is derived from an EMBL/GenBank/DDBJ whole genome shotgun (WGS) entry which is preliminary data.</text>
</comment>
<name>A0A978W088_ZIZJJ</name>
<dbReference type="Proteomes" id="UP000813462">
    <property type="component" value="Unassembled WGS sequence"/>
</dbReference>
<evidence type="ECO:0000256" key="1">
    <source>
        <dbReference type="SAM" id="Phobius"/>
    </source>
</evidence>
<gene>
    <name evidence="2" type="ORF">FEM48_Zijuj01G0086600</name>
</gene>
<dbReference type="EMBL" id="JAEACU010000001">
    <property type="protein sequence ID" value="KAH7545372.1"/>
    <property type="molecule type" value="Genomic_DNA"/>
</dbReference>
<feature type="transmembrane region" description="Helical" evidence="1">
    <location>
        <begin position="12"/>
        <end position="31"/>
    </location>
</feature>
<feature type="transmembrane region" description="Helical" evidence="1">
    <location>
        <begin position="37"/>
        <end position="58"/>
    </location>
</feature>
<organism evidence="2 3">
    <name type="scientific">Ziziphus jujuba var. spinosa</name>
    <dbReference type="NCBI Taxonomy" id="714518"/>
    <lineage>
        <taxon>Eukaryota</taxon>
        <taxon>Viridiplantae</taxon>
        <taxon>Streptophyta</taxon>
        <taxon>Embryophyta</taxon>
        <taxon>Tracheophyta</taxon>
        <taxon>Spermatophyta</taxon>
        <taxon>Magnoliopsida</taxon>
        <taxon>eudicotyledons</taxon>
        <taxon>Gunneridae</taxon>
        <taxon>Pentapetalae</taxon>
        <taxon>rosids</taxon>
        <taxon>fabids</taxon>
        <taxon>Rosales</taxon>
        <taxon>Rhamnaceae</taxon>
        <taxon>Paliureae</taxon>
        <taxon>Ziziphus</taxon>
    </lineage>
</organism>
<accession>A0A978W088</accession>
<proteinExistence type="predicted"/>
<dbReference type="PANTHER" id="PTHR34125:SF7">
    <property type="entry name" value="TRANSMEMBRANE PROTEIN"/>
    <property type="match status" value="1"/>
</dbReference>
<evidence type="ECO:0000313" key="3">
    <source>
        <dbReference type="Proteomes" id="UP000813462"/>
    </source>
</evidence>
<evidence type="ECO:0000313" key="2">
    <source>
        <dbReference type="EMBL" id="KAH7545372.1"/>
    </source>
</evidence>
<dbReference type="PANTHER" id="PTHR34125">
    <property type="entry name" value="OS01G0762900 PROTEIN"/>
    <property type="match status" value="1"/>
</dbReference>
<sequence>MDIPPQLVQYRYHFGIAVLVSLIFSLVLYAAPRILTILNYFWPLFASTTVFLVIIIAFNGGVSHAASEAHGEKAGKGIMDYVAASHHEQTNHDHHQDYQNFDQQTNEVHAYGNLNHQ</sequence>
<dbReference type="AlphaFoldDB" id="A0A978W088"/>
<keyword evidence="1" id="KW-0472">Membrane</keyword>
<reference evidence="2" key="1">
    <citation type="journal article" date="2021" name="Front. Plant Sci.">
        <title>Chromosome-Scale Genome Assembly for Chinese Sour Jujube and Insights Into Its Genome Evolution and Domestication Signature.</title>
        <authorList>
            <person name="Shen L.-Y."/>
            <person name="Luo H."/>
            <person name="Wang X.-L."/>
            <person name="Wang X.-M."/>
            <person name="Qiu X.-J."/>
            <person name="Liu H."/>
            <person name="Zhou S.-S."/>
            <person name="Jia K.-H."/>
            <person name="Nie S."/>
            <person name="Bao Y.-T."/>
            <person name="Zhang R.-G."/>
            <person name="Yun Q.-Z."/>
            <person name="Chai Y.-H."/>
            <person name="Lu J.-Y."/>
            <person name="Li Y."/>
            <person name="Zhao S.-W."/>
            <person name="Mao J.-F."/>
            <person name="Jia S.-G."/>
            <person name="Mao Y.-M."/>
        </authorList>
    </citation>
    <scope>NUCLEOTIDE SEQUENCE</scope>
    <source>
        <strain evidence="2">AT0</strain>
        <tissue evidence="2">Leaf</tissue>
    </source>
</reference>
<protein>
    <submittedName>
        <fullName evidence="2">Uncharacterized protein</fullName>
    </submittedName>
</protein>
<keyword evidence="1" id="KW-0812">Transmembrane</keyword>
<keyword evidence="1" id="KW-1133">Transmembrane helix</keyword>